<dbReference type="PROSITE" id="PS51819">
    <property type="entry name" value="VOC"/>
    <property type="match status" value="1"/>
</dbReference>
<protein>
    <submittedName>
        <fullName evidence="2">Glyoxalase family protein</fullName>
    </submittedName>
</protein>
<dbReference type="AlphaFoldDB" id="A0A2X4UGC4"/>
<gene>
    <name evidence="2" type="ORF">NCTC10994_03857</name>
</gene>
<evidence type="ECO:0000313" key="2">
    <source>
        <dbReference type="EMBL" id="SQI38013.1"/>
    </source>
</evidence>
<dbReference type="InterPro" id="IPR037523">
    <property type="entry name" value="VOC_core"/>
</dbReference>
<dbReference type="Pfam" id="PF00903">
    <property type="entry name" value="Glyoxalase"/>
    <property type="match status" value="1"/>
</dbReference>
<dbReference type="InterPro" id="IPR004360">
    <property type="entry name" value="Glyas_Fos-R_dOase_dom"/>
</dbReference>
<organism evidence="2 3">
    <name type="scientific">Rhodococcus coprophilus</name>
    <dbReference type="NCBI Taxonomy" id="38310"/>
    <lineage>
        <taxon>Bacteria</taxon>
        <taxon>Bacillati</taxon>
        <taxon>Actinomycetota</taxon>
        <taxon>Actinomycetes</taxon>
        <taxon>Mycobacteriales</taxon>
        <taxon>Nocardiaceae</taxon>
        <taxon>Rhodococcus</taxon>
    </lineage>
</organism>
<keyword evidence="3" id="KW-1185">Reference proteome</keyword>
<evidence type="ECO:0000259" key="1">
    <source>
        <dbReference type="PROSITE" id="PS51819"/>
    </source>
</evidence>
<accession>A0A2X4UGC4</accession>
<dbReference type="Gene3D" id="3.30.720.120">
    <property type="match status" value="1"/>
</dbReference>
<dbReference type="SUPFAM" id="SSF54593">
    <property type="entry name" value="Glyoxalase/Bleomycin resistance protein/Dihydroxybiphenyl dioxygenase"/>
    <property type="match status" value="1"/>
</dbReference>
<sequence length="141" mass="15110">MTTNSIFPVIPARDVARSRDFYSGLLELTVVFDSGWYVQLQAPGNDVVQLGILEQGHHTVPVGFRTTPAGVLVSVEVDDVDRLYAGAVEAGLPVVSPLRDEVFGQRHFMTTDPDGLLVDVITVIPYAAEITESAAVTGGAR</sequence>
<dbReference type="STRING" id="1219011.GCA_001895045_01551"/>
<dbReference type="KEGG" id="rcr:NCTC10994_03857"/>
<dbReference type="InterPro" id="IPR029068">
    <property type="entry name" value="Glyas_Bleomycin-R_OHBP_Dase"/>
</dbReference>
<dbReference type="Proteomes" id="UP000249091">
    <property type="component" value="Chromosome 1"/>
</dbReference>
<feature type="domain" description="VOC" evidence="1">
    <location>
        <begin position="2"/>
        <end position="123"/>
    </location>
</feature>
<reference evidence="2 3" key="1">
    <citation type="submission" date="2018-06" db="EMBL/GenBank/DDBJ databases">
        <authorList>
            <consortium name="Pathogen Informatics"/>
            <person name="Doyle S."/>
        </authorList>
    </citation>
    <scope>NUCLEOTIDE SEQUENCE [LARGE SCALE GENOMIC DNA]</scope>
    <source>
        <strain evidence="2 3">NCTC10994</strain>
    </source>
</reference>
<proteinExistence type="predicted"/>
<evidence type="ECO:0000313" key="3">
    <source>
        <dbReference type="Proteomes" id="UP000249091"/>
    </source>
</evidence>
<dbReference type="RefSeq" id="WP_072699500.1">
    <property type="nucleotide sequence ID" value="NZ_JAFBBL010000001.1"/>
</dbReference>
<dbReference type="EMBL" id="LS483468">
    <property type="protein sequence ID" value="SQI38013.1"/>
    <property type="molecule type" value="Genomic_DNA"/>
</dbReference>
<name>A0A2X4UGC4_9NOCA</name>
<dbReference type="Gene3D" id="3.30.720.110">
    <property type="match status" value="1"/>
</dbReference>